<reference evidence="1 2" key="1">
    <citation type="journal article" date="2017" name="Front. Microbiol.">
        <title>New Insights into the Diversity of the Genus Faecalibacterium.</title>
        <authorList>
            <person name="Benevides L."/>
            <person name="Burman S."/>
            <person name="Martin R."/>
            <person name="Robert V."/>
            <person name="Thomas M."/>
            <person name="Miquel S."/>
            <person name="Chain F."/>
            <person name="Sokol H."/>
            <person name="Bermudez-Humaran L.G."/>
            <person name="Morrison M."/>
            <person name="Langella P."/>
            <person name="Azevedo V.A."/>
            <person name="Chatel J.M."/>
            <person name="Soares S."/>
        </authorList>
    </citation>
    <scope>NUCLEOTIDE SEQUENCE [LARGE SCALE GENOMIC DNA]</scope>
    <source>
        <strain evidence="2">CNCM I-4540</strain>
    </source>
</reference>
<accession>A0A2A6Z7W5</accession>
<gene>
    <name evidence="1" type="ORF">CGS46_13140</name>
</gene>
<evidence type="ECO:0000313" key="1">
    <source>
        <dbReference type="EMBL" id="PDX57460.1"/>
    </source>
</evidence>
<name>A0A2A6Z7W5_9FIRM</name>
<comment type="caution">
    <text evidence="1">The sequence shown here is derived from an EMBL/GenBank/DDBJ whole genome shotgun (WGS) entry which is preliminary data.</text>
</comment>
<sequence length="83" mass="8834">MIVTIDEARVGHPSIKLDGMELAGMVKSYTLRHGVDEAPVLELELLPGTDLAEVKAILGNPLVNISVPAVLEETTEDPAKSNT</sequence>
<protein>
    <submittedName>
        <fullName evidence="1">Uncharacterized protein</fullName>
    </submittedName>
</protein>
<dbReference type="Proteomes" id="UP000220752">
    <property type="component" value="Unassembled WGS sequence"/>
</dbReference>
<proteinExistence type="predicted"/>
<evidence type="ECO:0000313" key="2">
    <source>
        <dbReference type="Proteomes" id="UP000220752"/>
    </source>
</evidence>
<dbReference type="EMBL" id="NMTQ01000037">
    <property type="protein sequence ID" value="PDX57460.1"/>
    <property type="molecule type" value="Genomic_DNA"/>
</dbReference>
<dbReference type="AlphaFoldDB" id="A0A2A6Z7W5"/>
<keyword evidence="2" id="KW-1185">Reference proteome</keyword>
<organism evidence="1 2">
    <name type="scientific">Faecalibacterium langellae</name>
    <dbReference type="NCBI Taxonomy" id="3435293"/>
    <lineage>
        <taxon>Bacteria</taxon>
        <taxon>Bacillati</taxon>
        <taxon>Bacillota</taxon>
        <taxon>Clostridia</taxon>
        <taxon>Eubacteriales</taxon>
        <taxon>Oscillospiraceae</taxon>
        <taxon>Faecalibacterium</taxon>
    </lineage>
</organism>